<feature type="compositionally biased region" description="Acidic residues" evidence="1">
    <location>
        <begin position="650"/>
        <end position="662"/>
    </location>
</feature>
<protein>
    <submittedName>
        <fullName evidence="4">Uncharacterized protein</fullName>
    </submittedName>
</protein>
<keyword evidence="2" id="KW-1133">Transmembrane helix</keyword>
<feature type="transmembrane region" description="Helical" evidence="2">
    <location>
        <begin position="527"/>
        <end position="549"/>
    </location>
</feature>
<evidence type="ECO:0000313" key="5">
    <source>
        <dbReference type="Proteomes" id="UP000179807"/>
    </source>
</evidence>
<feature type="region of interest" description="Disordered" evidence="1">
    <location>
        <begin position="633"/>
        <end position="710"/>
    </location>
</feature>
<dbReference type="AlphaFoldDB" id="A0A1J4JLR6"/>
<feature type="region of interest" description="Disordered" evidence="1">
    <location>
        <begin position="601"/>
        <end position="620"/>
    </location>
</feature>
<feature type="transmembrane region" description="Helical" evidence="2">
    <location>
        <begin position="50"/>
        <end position="73"/>
    </location>
</feature>
<name>A0A1J4JLR6_9EUKA</name>
<gene>
    <name evidence="4" type="ORF">TRFO_33867</name>
</gene>
<keyword evidence="2" id="KW-0812">Transmembrane</keyword>
<feature type="signal peptide" evidence="3">
    <location>
        <begin position="1"/>
        <end position="26"/>
    </location>
</feature>
<feature type="compositionally biased region" description="Basic residues" evidence="1">
    <location>
        <begin position="693"/>
        <end position="705"/>
    </location>
</feature>
<feature type="transmembrane region" description="Helical" evidence="2">
    <location>
        <begin position="269"/>
        <end position="288"/>
    </location>
</feature>
<feature type="transmembrane region" description="Helical" evidence="2">
    <location>
        <begin position="161"/>
        <end position="183"/>
    </location>
</feature>
<feature type="chain" id="PRO_5012046094" evidence="3">
    <location>
        <begin position="27"/>
        <end position="869"/>
    </location>
</feature>
<feature type="transmembrane region" description="Helical" evidence="2">
    <location>
        <begin position="190"/>
        <end position="213"/>
    </location>
</feature>
<organism evidence="4 5">
    <name type="scientific">Tritrichomonas foetus</name>
    <dbReference type="NCBI Taxonomy" id="1144522"/>
    <lineage>
        <taxon>Eukaryota</taxon>
        <taxon>Metamonada</taxon>
        <taxon>Parabasalia</taxon>
        <taxon>Tritrichomonadida</taxon>
        <taxon>Tritrichomonadidae</taxon>
        <taxon>Tritrichomonas</taxon>
    </lineage>
</organism>
<proteinExistence type="predicted"/>
<feature type="transmembrane region" description="Helical" evidence="2">
    <location>
        <begin position="345"/>
        <end position="365"/>
    </location>
</feature>
<evidence type="ECO:0000256" key="1">
    <source>
        <dbReference type="SAM" id="MobiDB-lite"/>
    </source>
</evidence>
<accession>A0A1J4JLR6</accession>
<feature type="transmembrane region" description="Helical" evidence="2">
    <location>
        <begin position="136"/>
        <end position="155"/>
    </location>
</feature>
<feature type="transmembrane region" description="Helical" evidence="2">
    <location>
        <begin position="225"/>
        <end position="248"/>
    </location>
</feature>
<dbReference type="GeneID" id="94844030"/>
<feature type="transmembrane region" description="Helical" evidence="2">
    <location>
        <begin position="308"/>
        <end position="333"/>
    </location>
</feature>
<feature type="transmembrane region" description="Helical" evidence="2">
    <location>
        <begin position="457"/>
        <end position="484"/>
    </location>
</feature>
<dbReference type="EMBL" id="MLAK01000994">
    <property type="protein sequence ID" value="OHS99633.1"/>
    <property type="molecule type" value="Genomic_DNA"/>
</dbReference>
<evidence type="ECO:0000256" key="2">
    <source>
        <dbReference type="SAM" id="Phobius"/>
    </source>
</evidence>
<evidence type="ECO:0000256" key="3">
    <source>
        <dbReference type="SAM" id="SignalP"/>
    </source>
</evidence>
<keyword evidence="3" id="KW-0732">Signal</keyword>
<feature type="transmembrane region" description="Helical" evidence="2">
    <location>
        <begin position="385"/>
        <end position="417"/>
    </location>
</feature>
<dbReference type="RefSeq" id="XP_068352770.1">
    <property type="nucleotide sequence ID" value="XM_068509326.1"/>
</dbReference>
<reference evidence="4" key="1">
    <citation type="submission" date="2016-10" db="EMBL/GenBank/DDBJ databases">
        <authorList>
            <person name="Benchimol M."/>
            <person name="Almeida L.G."/>
            <person name="Vasconcelos A.T."/>
            <person name="Perreira-Neves A."/>
            <person name="Rosa I.A."/>
            <person name="Tasca T."/>
            <person name="Bogo M.R."/>
            <person name="de Souza W."/>
        </authorList>
    </citation>
    <scope>NUCLEOTIDE SEQUENCE [LARGE SCALE GENOMIC DNA]</scope>
    <source>
        <strain evidence="4">K</strain>
    </source>
</reference>
<sequence>MAFAPWAIIAEFSFLLFLFTMPLCDCCSNPYGLQKGEHTKNGEKPLSNFQLLVLFVQNIFQFKGLATGILDLFRTFQSYGMTFYIASKVSEESSETELPEFLQGTKFYDWFMWANTLINTIVNKFSQMRKLTDFEGLFLGSLIFPFLCSIIFIGFTHTASFIFILLLLMLSCGLIGALINMTLFSHYDFIAIIVAMQIAAMIACVYFITLIRRYNGESLKCSQKFIYFICGVLGFPGSIFIIYFFTFIDNEESPQMFGTEESKTGCSAGCTRFGTILWAIIFILIYTLGTNILGFDFLQARGFEFDLFLEFILACLLALLFVAYLIFEIYVCVKSLKNPLTINHLMTTICVIYLFIARLNMLPSIEDFFANDIFTVYRDGSSNKIYPFGGLYFFVWIFNVAFPYLFVIIFSYIGYFYRCHSIPYVYRLFLTNITSVTSRICSNYKNKFSMWAIIEDFAIIVYAISAGKGYIECCLLINSIMLVLDLVFKPHVFMSSTIIDAGSRLVRLIGDALALRVMKGGEMYADWVGIILIIIACLPLIAGFIYFCLQEWTLKKRLKIIENSLIIDIGQDKLKGKLRDEEVPIDDDDIDYLLNRAKEGGRINVDEDEPDGQKGGDNEKFKFDDLDKISQLQQPVLPPPDPINNISDFSLDDFDNNDDDSEAPTFRDPDLINPPNDASAEKKRDDEEQISLKSHKSRNSQRKSISKSTAKIEGSQMFDRLLAIHVDKPKNAIYEVELPPPLEIVQPRPEETYTLEGGRALSQEQRFQQVVQMANKLNYKYAETNDCSVHFSVHLIRDFKSTRDAKKLQKENDAIARFVASILFAGIFLFGAFIITHIMSLYFIDTTYIHIHPSGAQTILGDPYWELSV</sequence>
<dbReference type="VEuPathDB" id="TrichDB:TRFO_33867"/>
<feature type="transmembrane region" description="Helical" evidence="2">
    <location>
        <begin position="815"/>
        <end position="844"/>
    </location>
</feature>
<dbReference type="Proteomes" id="UP000179807">
    <property type="component" value="Unassembled WGS sequence"/>
</dbReference>
<keyword evidence="5" id="KW-1185">Reference proteome</keyword>
<comment type="caution">
    <text evidence="4">The sequence shown here is derived from an EMBL/GenBank/DDBJ whole genome shotgun (WGS) entry which is preliminary data.</text>
</comment>
<evidence type="ECO:0000313" key="4">
    <source>
        <dbReference type="EMBL" id="OHS99633.1"/>
    </source>
</evidence>
<keyword evidence="2" id="KW-0472">Membrane</keyword>